<dbReference type="EMBL" id="JBBNPS010000017">
    <property type="protein sequence ID" value="MEQ3353939.1"/>
    <property type="molecule type" value="Genomic_DNA"/>
</dbReference>
<dbReference type="RefSeq" id="WP_349054234.1">
    <property type="nucleotide sequence ID" value="NZ_JBBNPS010000017.1"/>
</dbReference>
<evidence type="ECO:0000313" key="2">
    <source>
        <dbReference type="EMBL" id="MEQ3353939.1"/>
    </source>
</evidence>
<accession>A0ABV1J6W0</accession>
<reference evidence="2 3" key="1">
    <citation type="submission" date="2024-04" db="EMBL/GenBank/DDBJ databases">
        <title>Human intestinal bacterial collection.</title>
        <authorList>
            <person name="Pauvert C."/>
            <person name="Hitch T.C.A."/>
            <person name="Clavel T."/>
        </authorList>
    </citation>
    <scope>NUCLEOTIDE SEQUENCE [LARGE SCALE GENOMIC DNA]</scope>
    <source>
        <strain evidence="2 3">CLA-SR-H026</strain>
    </source>
</reference>
<dbReference type="Pfam" id="PF25425">
    <property type="entry name" value="YfjL_N"/>
    <property type="match status" value="1"/>
</dbReference>
<protein>
    <recommendedName>
        <fullName evidence="1">YfjL-like N-terminal domain-containing protein</fullName>
    </recommendedName>
</protein>
<proteinExistence type="predicted"/>
<sequence length="246" mass="28004">MKNYVDKIAFAILFAIVLVVLNALYGNPVSKAVVERGADKVIAEKYGDLDLSREKVFYNFKAPEYVVYLQDKNSEDSAFELCFDSFGRLQRDTYEERIDNTVMRFDDAIRDHGRGLEKAYDFPYQITLSFWDKVDPRDYLTVDQPVDMKHLPFKLQAQIKGVGDEVAAKAAMAVLQRAQGIMDEEGLNVTAYTVDLTSENRVNEKGEAQKPKDEFFAMDIPQTVVREGDVKALEELAQKQMTEGKD</sequence>
<evidence type="ECO:0000259" key="1">
    <source>
        <dbReference type="Pfam" id="PF25425"/>
    </source>
</evidence>
<organism evidence="2 3">
    <name type="scientific">Aedoeadaptatus acetigenes</name>
    <dbReference type="NCBI Taxonomy" id="2981723"/>
    <lineage>
        <taxon>Bacteria</taxon>
        <taxon>Bacillati</taxon>
        <taxon>Bacillota</taxon>
        <taxon>Tissierellia</taxon>
        <taxon>Tissierellales</taxon>
        <taxon>Peptoniphilaceae</taxon>
        <taxon>Aedoeadaptatus</taxon>
    </lineage>
</organism>
<feature type="domain" description="YfjL-like N-terminal" evidence="1">
    <location>
        <begin position="4"/>
        <end position="86"/>
    </location>
</feature>
<name>A0ABV1J6W0_9FIRM</name>
<gene>
    <name evidence="2" type="ORF">AAA081_06500</name>
</gene>
<keyword evidence="3" id="KW-1185">Reference proteome</keyword>
<dbReference type="Proteomes" id="UP001481872">
    <property type="component" value="Unassembled WGS sequence"/>
</dbReference>
<comment type="caution">
    <text evidence="2">The sequence shown here is derived from an EMBL/GenBank/DDBJ whole genome shotgun (WGS) entry which is preliminary data.</text>
</comment>
<evidence type="ECO:0000313" key="3">
    <source>
        <dbReference type="Proteomes" id="UP001481872"/>
    </source>
</evidence>
<dbReference type="InterPro" id="IPR057359">
    <property type="entry name" value="YfjL_N"/>
</dbReference>